<evidence type="ECO:0000259" key="1">
    <source>
        <dbReference type="PROSITE" id="PS50878"/>
    </source>
</evidence>
<evidence type="ECO:0000313" key="2">
    <source>
        <dbReference type="Proteomes" id="UP000694864"/>
    </source>
</evidence>
<dbReference type="PANTHER" id="PTHR33116:SF84">
    <property type="entry name" value="RNA-DIRECTED DNA POLYMERASE"/>
    <property type="match status" value="1"/>
</dbReference>
<dbReference type="Proteomes" id="UP000694864">
    <property type="component" value="Chromosome 12"/>
</dbReference>
<keyword evidence="2" id="KW-1185">Reference proteome</keyword>
<dbReference type="PANTHER" id="PTHR33116">
    <property type="entry name" value="REVERSE TRANSCRIPTASE ZINC-BINDING DOMAIN-CONTAINING PROTEIN-RELATED-RELATED"/>
    <property type="match status" value="1"/>
</dbReference>
<dbReference type="InterPro" id="IPR026960">
    <property type="entry name" value="RVT-Znf"/>
</dbReference>
<dbReference type="GeneID" id="104733344"/>
<accession>A0ABM0V5T0</accession>
<dbReference type="InterPro" id="IPR043502">
    <property type="entry name" value="DNA/RNA_pol_sf"/>
</dbReference>
<dbReference type="Pfam" id="PF00078">
    <property type="entry name" value="RVT_1"/>
    <property type="match status" value="1"/>
</dbReference>
<gene>
    <name evidence="3" type="primary">LOC104733344</name>
</gene>
<reference evidence="3" key="2">
    <citation type="submission" date="2025-08" db="UniProtKB">
        <authorList>
            <consortium name="RefSeq"/>
        </authorList>
    </citation>
    <scope>IDENTIFICATION</scope>
    <source>
        <tissue evidence="3">Leaf</tissue>
    </source>
</reference>
<dbReference type="CDD" id="cd01650">
    <property type="entry name" value="RT_nLTR_like"/>
    <property type="match status" value="1"/>
</dbReference>
<dbReference type="PROSITE" id="PS50878">
    <property type="entry name" value="RT_POL"/>
    <property type="match status" value="1"/>
</dbReference>
<organism evidence="2 3">
    <name type="scientific">Camelina sativa</name>
    <name type="common">False flax</name>
    <name type="synonym">Myagrum sativum</name>
    <dbReference type="NCBI Taxonomy" id="90675"/>
    <lineage>
        <taxon>Eukaryota</taxon>
        <taxon>Viridiplantae</taxon>
        <taxon>Streptophyta</taxon>
        <taxon>Embryophyta</taxon>
        <taxon>Tracheophyta</taxon>
        <taxon>Spermatophyta</taxon>
        <taxon>Magnoliopsida</taxon>
        <taxon>eudicotyledons</taxon>
        <taxon>Gunneridae</taxon>
        <taxon>Pentapetalae</taxon>
        <taxon>rosids</taxon>
        <taxon>malvids</taxon>
        <taxon>Brassicales</taxon>
        <taxon>Brassicaceae</taxon>
        <taxon>Camelineae</taxon>
        <taxon>Camelina</taxon>
    </lineage>
</organism>
<dbReference type="InterPro" id="IPR000477">
    <property type="entry name" value="RT_dom"/>
</dbReference>
<feature type="domain" description="Reverse transcriptase" evidence="1">
    <location>
        <begin position="134"/>
        <end position="405"/>
    </location>
</feature>
<proteinExistence type="predicted"/>
<reference evidence="2" key="1">
    <citation type="journal article" date="2014" name="Nat. Commun.">
        <title>The emerging biofuel crop Camelina sativa retains a highly undifferentiated hexaploid genome structure.</title>
        <authorList>
            <person name="Kagale S."/>
            <person name="Koh C."/>
            <person name="Nixon J."/>
            <person name="Bollina V."/>
            <person name="Clarke W.E."/>
            <person name="Tuteja R."/>
            <person name="Spillane C."/>
            <person name="Robinson S.J."/>
            <person name="Links M.G."/>
            <person name="Clarke C."/>
            <person name="Higgins E.E."/>
            <person name="Huebert T."/>
            <person name="Sharpe A.G."/>
            <person name="Parkin I.A."/>
        </authorList>
    </citation>
    <scope>NUCLEOTIDE SEQUENCE [LARGE SCALE GENOMIC DNA]</scope>
    <source>
        <strain evidence="2">cv. DH55</strain>
    </source>
</reference>
<dbReference type="Pfam" id="PF13966">
    <property type="entry name" value="zf-RVT"/>
    <property type="match status" value="1"/>
</dbReference>
<dbReference type="SUPFAM" id="SSF56672">
    <property type="entry name" value="DNA/RNA polymerases"/>
    <property type="match status" value="1"/>
</dbReference>
<sequence>MASAEAIAYAKWRMLADIEERFLQQKAKLHWLKTGDQNNIAFHSSAKLREMKNNIKEIHCDDGRVADTHDRIKFEAERYFKTFLNYSPADYVECSKEELADILDYKCDEHDKNILTREASWSVVGEDCAVAIQSFFQTGFLPKGVNSTILALIPKKKEARTMKDYRPISCCNVLYKIISKILANRLKLILPKFISSNQSAFIKDRLLMENILLATELVKDYHKDSVSPRCAMKIDISKAFDSVQWGFLLNTMHALEFPDTYIHWIRTCITSALFSVQVNSELAGYFGSKRGLRQGCSLSPYMFVICMNVLSRRLDRAALHKKFGFHPNCQSLNLTHLCFADDLMVFIDGKKQSIEGVLEVFTDFATHSGLHISIEKSTLYMAGVSPEHKEEILNQFPFEYGRLQLLQSVIFSLTNFWISAFRLPKACVKEIDKLCSAFLWDVPSLNPKKAKVAWSDVCLPKKEGGLGLRSIEEANKVCILKLIWRILSAKGSLWVNWVHRHLIRTGSFWAEQNTTTTGSWIWRKLLKYRTIAKQFYRVQVRNGESTSFWFDNWCSLGSLHEQLGDRGSIALGIPLSSTVAEVMAETRQRRHRQAVLNQIEEEILKHKLSQNVEGRMKLSGKGATMATARNSSQATHGPLFEFLILLLRGTKLSTGDKLQRWNTGAHTGFVLCNHPLETTAHLFFQCPFSQRIWEALVKKLLLHKFTIDWQAIMTLLGGVEIDKTTKFITGYAFQNTIHSIWLERNARRHGDQPATEERLVKLIDKNICNRLSTLRNGEDTTIQTWFAARFY</sequence>
<name>A0ABM0V5T0_CAMSA</name>
<protein>
    <submittedName>
        <fullName evidence="3">Uncharacterized protein LOC104733344</fullName>
    </submittedName>
</protein>
<evidence type="ECO:0000313" key="3">
    <source>
        <dbReference type="RefSeq" id="XP_010451229.1"/>
    </source>
</evidence>
<dbReference type="RefSeq" id="XP_010451229.1">
    <property type="nucleotide sequence ID" value="XM_010452927.1"/>
</dbReference>